<accession>W7TSJ3</accession>
<dbReference type="AlphaFoldDB" id="W7TSJ3"/>
<dbReference type="SUPFAM" id="SSF57938">
    <property type="entry name" value="DnaJ/Hsp40 cysteine-rich domain"/>
    <property type="match status" value="1"/>
</dbReference>
<evidence type="ECO:0000256" key="1">
    <source>
        <dbReference type="SAM" id="SignalP"/>
    </source>
</evidence>
<keyword evidence="3" id="KW-1185">Reference proteome</keyword>
<dbReference type="EMBL" id="AZIL01001690">
    <property type="protein sequence ID" value="EWM23324.1"/>
    <property type="molecule type" value="Genomic_DNA"/>
</dbReference>
<feature type="chain" id="PRO_5004903825" description="Heat shock protein DnaJ, cysteine-rich domain protein" evidence="1">
    <location>
        <begin position="30"/>
        <end position="152"/>
    </location>
</feature>
<name>W7TSJ3_9STRA</name>
<comment type="caution">
    <text evidence="2">The sequence shown here is derived from an EMBL/GenBank/DDBJ whole genome shotgun (WGS) entry which is preliminary data.</text>
</comment>
<keyword evidence="1" id="KW-0732">Signal</keyword>
<evidence type="ECO:0000313" key="3">
    <source>
        <dbReference type="Proteomes" id="UP000019335"/>
    </source>
</evidence>
<feature type="signal peptide" evidence="1">
    <location>
        <begin position="1"/>
        <end position="29"/>
    </location>
</feature>
<organism evidence="2 3">
    <name type="scientific">Nannochloropsis gaditana</name>
    <dbReference type="NCBI Taxonomy" id="72520"/>
    <lineage>
        <taxon>Eukaryota</taxon>
        <taxon>Sar</taxon>
        <taxon>Stramenopiles</taxon>
        <taxon>Ochrophyta</taxon>
        <taxon>Eustigmatophyceae</taxon>
        <taxon>Eustigmatales</taxon>
        <taxon>Monodopsidaceae</taxon>
        <taxon>Nannochloropsis</taxon>
    </lineage>
</organism>
<proteinExistence type="predicted"/>
<dbReference type="Proteomes" id="UP000019335">
    <property type="component" value="Chromosome 17"/>
</dbReference>
<gene>
    <name evidence="2" type="ORF">Naga_100053g34</name>
</gene>
<evidence type="ECO:0000313" key="2">
    <source>
        <dbReference type="EMBL" id="EWM23324.1"/>
    </source>
</evidence>
<dbReference type="InterPro" id="IPR036410">
    <property type="entry name" value="HSP_DnaJ_Cys-rich_dom_sf"/>
</dbReference>
<evidence type="ECO:0008006" key="4">
    <source>
        <dbReference type="Google" id="ProtNLM"/>
    </source>
</evidence>
<protein>
    <recommendedName>
        <fullName evidence="4">Heat shock protein DnaJ, cysteine-rich domain protein</fullName>
    </recommendedName>
</protein>
<sequence>MGLITMPVNMLLIICWCLALLFSTRTAEASRRPVCTLTPFICPAPGLYRQHNGRRRTLNLYWGVFGGSSSKKINPGKGSGEDPAKVRARIASCRVCNKKGAVNCPVCAGTGIDQKNGAIFERYKCLKCQGFGYVSCEACNPGGLTPEQRGER</sequence>
<reference evidence="2 3" key="1">
    <citation type="journal article" date="2014" name="Mol. Plant">
        <title>Chromosome Scale Genome Assembly and Transcriptome Profiling of Nannochloropsis gaditana in Nitrogen Depletion.</title>
        <authorList>
            <person name="Corteggiani Carpinelli E."/>
            <person name="Telatin A."/>
            <person name="Vitulo N."/>
            <person name="Forcato C."/>
            <person name="D'Angelo M."/>
            <person name="Schiavon R."/>
            <person name="Vezzi A."/>
            <person name="Giacometti G.M."/>
            <person name="Morosinotto T."/>
            <person name="Valle G."/>
        </authorList>
    </citation>
    <scope>NUCLEOTIDE SEQUENCE [LARGE SCALE GENOMIC DNA]</scope>
    <source>
        <strain evidence="2 3">B-31</strain>
    </source>
</reference>